<protein>
    <submittedName>
        <fullName evidence="2">Uncharacterized protein RP471</fullName>
    </submittedName>
</protein>
<dbReference type="Gene3D" id="3.40.50.1820">
    <property type="entry name" value="alpha/beta hydrolase"/>
    <property type="match status" value="1"/>
</dbReference>
<name>A0A8X6KCU4_TRICU</name>
<dbReference type="PANTHER" id="PTHR42103:SF2">
    <property type="entry name" value="AB HYDROLASE-1 DOMAIN-CONTAINING PROTEIN"/>
    <property type="match status" value="1"/>
</dbReference>
<dbReference type="InterPro" id="IPR029058">
    <property type="entry name" value="AB_hydrolase_fold"/>
</dbReference>
<feature type="domain" description="Xaa-Pro dipeptidyl-peptidase-like" evidence="1">
    <location>
        <begin position="18"/>
        <end position="92"/>
    </location>
</feature>
<sequence>MDSRIVHSTYTSFIDNNFSALKINFRGVGKSTGTFDKGIGELTDAAVAIDWLQEHNPSNVPIWIAGFSFGAWVAMQLTMRRPEIVGFIALSLPVTKYDFSFLSPCPVPGLVIQSSNDTISEESDVTELAKRLINSVKSDHMKYHIIDDTNHFLRDKEEEVTQIIDGYIKLRLNSAAISSQKVKKEVRVKEYA</sequence>
<evidence type="ECO:0000313" key="3">
    <source>
        <dbReference type="Proteomes" id="UP000887116"/>
    </source>
</evidence>
<keyword evidence="3" id="KW-1185">Reference proteome</keyword>
<evidence type="ECO:0000313" key="2">
    <source>
        <dbReference type="EMBL" id="GFQ72230.1"/>
    </source>
</evidence>
<proteinExistence type="predicted"/>
<dbReference type="AlphaFoldDB" id="A0A8X6KCU4"/>
<dbReference type="OrthoDB" id="10260961at2759"/>
<dbReference type="InterPro" id="IPR000383">
    <property type="entry name" value="Xaa-Pro-like_dom"/>
</dbReference>
<reference evidence="2" key="1">
    <citation type="submission" date="2020-07" db="EMBL/GenBank/DDBJ databases">
        <title>Multicomponent nature underlies the extraordinary mechanical properties of spider dragline silk.</title>
        <authorList>
            <person name="Kono N."/>
            <person name="Nakamura H."/>
            <person name="Mori M."/>
            <person name="Yoshida Y."/>
            <person name="Ohtoshi R."/>
            <person name="Malay A.D."/>
            <person name="Moran D.A.P."/>
            <person name="Tomita M."/>
            <person name="Numata K."/>
            <person name="Arakawa K."/>
        </authorList>
    </citation>
    <scope>NUCLEOTIDE SEQUENCE</scope>
</reference>
<comment type="caution">
    <text evidence="2">The sequence shown here is derived from an EMBL/GenBank/DDBJ whole genome shotgun (WGS) entry which is preliminary data.</text>
</comment>
<dbReference type="EMBL" id="BMAO01021165">
    <property type="protein sequence ID" value="GFQ72230.1"/>
    <property type="molecule type" value="Genomic_DNA"/>
</dbReference>
<dbReference type="Proteomes" id="UP000887116">
    <property type="component" value="Unassembled WGS sequence"/>
</dbReference>
<organism evidence="2 3">
    <name type="scientific">Trichonephila clavata</name>
    <name type="common">Joro spider</name>
    <name type="synonym">Nephila clavata</name>
    <dbReference type="NCBI Taxonomy" id="2740835"/>
    <lineage>
        <taxon>Eukaryota</taxon>
        <taxon>Metazoa</taxon>
        <taxon>Ecdysozoa</taxon>
        <taxon>Arthropoda</taxon>
        <taxon>Chelicerata</taxon>
        <taxon>Arachnida</taxon>
        <taxon>Araneae</taxon>
        <taxon>Araneomorphae</taxon>
        <taxon>Entelegynae</taxon>
        <taxon>Araneoidea</taxon>
        <taxon>Nephilidae</taxon>
        <taxon>Trichonephila</taxon>
    </lineage>
</organism>
<dbReference type="SUPFAM" id="SSF53474">
    <property type="entry name" value="alpha/beta-Hydrolases"/>
    <property type="match status" value="1"/>
</dbReference>
<evidence type="ECO:0000259" key="1">
    <source>
        <dbReference type="Pfam" id="PF02129"/>
    </source>
</evidence>
<dbReference type="PANTHER" id="PTHR42103">
    <property type="entry name" value="ALPHA/BETA-HYDROLASES SUPERFAMILY PROTEIN"/>
    <property type="match status" value="1"/>
</dbReference>
<accession>A0A8X6KCU4</accession>
<dbReference type="GO" id="GO:0016787">
    <property type="term" value="F:hydrolase activity"/>
    <property type="evidence" value="ECO:0007669"/>
    <property type="project" value="InterPro"/>
</dbReference>
<dbReference type="Pfam" id="PF02129">
    <property type="entry name" value="Peptidase_S15"/>
    <property type="match status" value="1"/>
</dbReference>
<gene>
    <name evidence="2" type="primary">RP471</name>
    <name evidence="2" type="ORF">TNCT_506411</name>
</gene>